<sequence>MEIEYDVAKDAANRAKHGIALGRAAEMEQTVAIADPRFDEPRYRLYGLIDGLPYCAAVTWREQRLRIISLRRARTKEYRRHVRPA</sequence>
<accession>A0ABS7BQF1</accession>
<dbReference type="Gene3D" id="3.10.450.530">
    <property type="entry name" value="Ribonuclease toxin, BrnT, of type II toxin-antitoxin system"/>
    <property type="match status" value="1"/>
</dbReference>
<evidence type="ECO:0000313" key="1">
    <source>
        <dbReference type="EMBL" id="MBW6531788.1"/>
    </source>
</evidence>
<protein>
    <submittedName>
        <fullName evidence="1">BrnT family toxin</fullName>
    </submittedName>
</protein>
<reference evidence="1 2" key="1">
    <citation type="submission" date="2021-07" db="EMBL/GenBank/DDBJ databases">
        <title>Sphingomonas sp.</title>
        <authorList>
            <person name="Feng G."/>
            <person name="Li J."/>
            <person name="Pan M."/>
        </authorList>
    </citation>
    <scope>NUCLEOTIDE SEQUENCE [LARGE SCALE GENOMIC DNA]</scope>
    <source>
        <strain evidence="1 2">RRHST34</strain>
    </source>
</reference>
<keyword evidence="2" id="KW-1185">Reference proteome</keyword>
<dbReference type="Pfam" id="PF04365">
    <property type="entry name" value="BrnT_toxin"/>
    <property type="match status" value="1"/>
</dbReference>
<gene>
    <name evidence="1" type="ORF">KZ820_13670</name>
</gene>
<dbReference type="Proteomes" id="UP000759103">
    <property type="component" value="Unassembled WGS sequence"/>
</dbReference>
<dbReference type="InterPro" id="IPR007460">
    <property type="entry name" value="BrnT_toxin"/>
</dbReference>
<name>A0ABS7BQF1_9SPHN</name>
<organism evidence="1 2">
    <name type="scientific">Sphingomonas citri</name>
    <dbReference type="NCBI Taxonomy" id="2862499"/>
    <lineage>
        <taxon>Bacteria</taxon>
        <taxon>Pseudomonadati</taxon>
        <taxon>Pseudomonadota</taxon>
        <taxon>Alphaproteobacteria</taxon>
        <taxon>Sphingomonadales</taxon>
        <taxon>Sphingomonadaceae</taxon>
        <taxon>Sphingomonas</taxon>
    </lineage>
</organism>
<evidence type="ECO:0000313" key="2">
    <source>
        <dbReference type="Proteomes" id="UP000759103"/>
    </source>
</evidence>
<comment type="caution">
    <text evidence="1">The sequence shown here is derived from an EMBL/GenBank/DDBJ whole genome shotgun (WGS) entry which is preliminary data.</text>
</comment>
<dbReference type="InterPro" id="IPR038573">
    <property type="entry name" value="BrnT_sf"/>
</dbReference>
<proteinExistence type="predicted"/>
<dbReference type="EMBL" id="JAHXZN010000004">
    <property type="protein sequence ID" value="MBW6531788.1"/>
    <property type="molecule type" value="Genomic_DNA"/>
</dbReference>